<dbReference type="EMBL" id="SNRW01013522">
    <property type="protein sequence ID" value="KAA6372520.1"/>
    <property type="molecule type" value="Genomic_DNA"/>
</dbReference>
<dbReference type="Proteomes" id="UP000324800">
    <property type="component" value="Unassembled WGS sequence"/>
</dbReference>
<comment type="caution">
    <text evidence="1">The sequence shown here is derived from an EMBL/GenBank/DDBJ whole genome shotgun (WGS) entry which is preliminary data.</text>
</comment>
<dbReference type="AlphaFoldDB" id="A0A5J4UQY8"/>
<evidence type="ECO:0000313" key="1">
    <source>
        <dbReference type="EMBL" id="KAA6372520.1"/>
    </source>
</evidence>
<name>A0A5J4UQY8_9EUKA</name>
<protein>
    <submittedName>
        <fullName evidence="1">Uncharacterized protein</fullName>
    </submittedName>
</protein>
<proteinExistence type="predicted"/>
<gene>
    <name evidence="1" type="ORF">EZS28_031951</name>
</gene>
<organism evidence="1 2">
    <name type="scientific">Streblomastix strix</name>
    <dbReference type="NCBI Taxonomy" id="222440"/>
    <lineage>
        <taxon>Eukaryota</taxon>
        <taxon>Metamonada</taxon>
        <taxon>Preaxostyla</taxon>
        <taxon>Oxymonadida</taxon>
        <taxon>Streblomastigidae</taxon>
        <taxon>Streblomastix</taxon>
    </lineage>
</organism>
<sequence length="19" mass="2197">TIEGGKGGRLESYYNQYYV</sequence>
<reference evidence="1 2" key="1">
    <citation type="submission" date="2019-03" db="EMBL/GenBank/DDBJ databases">
        <title>Single cell metagenomics reveals metabolic interactions within the superorganism composed of flagellate Streblomastix strix and complex community of Bacteroidetes bacteria on its surface.</title>
        <authorList>
            <person name="Treitli S.C."/>
            <person name="Kolisko M."/>
            <person name="Husnik F."/>
            <person name="Keeling P."/>
            <person name="Hampl V."/>
        </authorList>
    </citation>
    <scope>NUCLEOTIDE SEQUENCE [LARGE SCALE GENOMIC DNA]</scope>
    <source>
        <strain evidence="1">ST1C</strain>
    </source>
</reference>
<accession>A0A5J4UQY8</accession>
<evidence type="ECO:0000313" key="2">
    <source>
        <dbReference type="Proteomes" id="UP000324800"/>
    </source>
</evidence>
<feature type="non-terminal residue" evidence="1">
    <location>
        <position position="1"/>
    </location>
</feature>